<evidence type="ECO:0000313" key="2">
    <source>
        <dbReference type="EMBL" id="SHK80218.1"/>
    </source>
</evidence>
<feature type="transmembrane region" description="Helical" evidence="1">
    <location>
        <begin position="45"/>
        <end position="65"/>
    </location>
</feature>
<keyword evidence="1" id="KW-0812">Transmembrane</keyword>
<evidence type="ECO:0008006" key="4">
    <source>
        <dbReference type="Google" id="ProtNLM"/>
    </source>
</evidence>
<organism evidence="2 3">
    <name type="scientific">Hymenobacter psychrotolerans DSM 18569</name>
    <dbReference type="NCBI Taxonomy" id="1121959"/>
    <lineage>
        <taxon>Bacteria</taxon>
        <taxon>Pseudomonadati</taxon>
        <taxon>Bacteroidota</taxon>
        <taxon>Cytophagia</taxon>
        <taxon>Cytophagales</taxon>
        <taxon>Hymenobacteraceae</taxon>
        <taxon>Hymenobacter</taxon>
    </lineage>
</organism>
<feature type="transmembrane region" description="Helical" evidence="1">
    <location>
        <begin position="85"/>
        <end position="106"/>
    </location>
</feature>
<evidence type="ECO:0000256" key="1">
    <source>
        <dbReference type="SAM" id="Phobius"/>
    </source>
</evidence>
<dbReference type="OrthoDB" id="882711at2"/>
<evidence type="ECO:0000313" key="3">
    <source>
        <dbReference type="Proteomes" id="UP000183947"/>
    </source>
</evidence>
<gene>
    <name evidence="2" type="ORF">SAMN02746009_01591</name>
</gene>
<dbReference type="RefSeq" id="WP_073282863.1">
    <property type="nucleotide sequence ID" value="NZ_FRAS01000006.1"/>
</dbReference>
<dbReference type="Proteomes" id="UP000183947">
    <property type="component" value="Unassembled WGS sequence"/>
</dbReference>
<reference evidence="3" key="1">
    <citation type="submission" date="2016-11" db="EMBL/GenBank/DDBJ databases">
        <authorList>
            <person name="Varghese N."/>
            <person name="Submissions S."/>
        </authorList>
    </citation>
    <scope>NUCLEOTIDE SEQUENCE [LARGE SCALE GENOMIC DNA]</scope>
    <source>
        <strain evidence="3">DSM 18569</strain>
    </source>
</reference>
<dbReference type="AlphaFoldDB" id="A0A1M6VFJ1"/>
<dbReference type="STRING" id="1121959.SAMN02746009_01591"/>
<accession>A0A1M6VFJ1</accession>
<keyword evidence="1" id="KW-1133">Transmembrane helix</keyword>
<feature type="transmembrane region" description="Helical" evidence="1">
    <location>
        <begin position="151"/>
        <end position="169"/>
    </location>
</feature>
<sequence>MKKDLLFTLLTWTLLASLVYLSLLYMVFYNWMDPDTGLFRDDRMILLPVVPGLLMLVTAGILYAFPISQHRADAFRNHLAPTKGIWLVLVLSAGTLLCCFTLDLLYCQLIDASIPQTYAETVARMSANAGRIPDDSVVNSFAQLPFFAQNIFMNGVTIILGSLLALMVGRSIAKPLVARLT</sequence>
<dbReference type="EMBL" id="FRAS01000006">
    <property type="protein sequence ID" value="SHK80218.1"/>
    <property type="molecule type" value="Genomic_DNA"/>
</dbReference>
<keyword evidence="3" id="KW-1185">Reference proteome</keyword>
<name>A0A1M6VFJ1_9BACT</name>
<protein>
    <recommendedName>
        <fullName evidence="4">DUF4199 domain-containing protein</fullName>
    </recommendedName>
</protein>
<proteinExistence type="predicted"/>
<keyword evidence="1" id="KW-0472">Membrane</keyword>